<protein>
    <submittedName>
        <fullName evidence="1">Uncharacterized protein</fullName>
    </submittedName>
</protein>
<dbReference type="Proteomes" id="UP001223743">
    <property type="component" value="Unassembled WGS sequence"/>
</dbReference>
<accession>A0ABU0M236</accession>
<evidence type="ECO:0000313" key="1">
    <source>
        <dbReference type="EMBL" id="MDQ0515021.1"/>
    </source>
</evidence>
<evidence type="ECO:0000313" key="2">
    <source>
        <dbReference type="Proteomes" id="UP001223743"/>
    </source>
</evidence>
<reference evidence="1 2" key="1">
    <citation type="submission" date="2023-07" db="EMBL/GenBank/DDBJ databases">
        <title>Genomic Encyclopedia of Type Strains, Phase IV (KMG-IV): sequencing the most valuable type-strain genomes for metagenomic binning, comparative biology and taxonomic classification.</title>
        <authorList>
            <person name="Goeker M."/>
        </authorList>
    </citation>
    <scope>NUCLEOTIDE SEQUENCE [LARGE SCALE GENOMIC DNA]</scope>
    <source>
        <strain evidence="1 2">B1-1</strain>
    </source>
</reference>
<dbReference type="EMBL" id="JAUSWJ010000001">
    <property type="protein sequence ID" value="MDQ0515021.1"/>
    <property type="molecule type" value="Genomic_DNA"/>
</dbReference>
<name>A0ABU0M236_9HYPH</name>
<gene>
    <name evidence="1" type="ORF">QO015_000634</name>
</gene>
<keyword evidence="2" id="KW-1185">Reference proteome</keyword>
<sequence>MNDLRPVDPLVSRYPLPLTPERARREAMQARRNRLKLPKGHPYRWLPTWVPYGIARTLSGSARSSLPDGAH</sequence>
<proteinExistence type="predicted"/>
<comment type="caution">
    <text evidence="1">The sequence shown here is derived from an EMBL/GenBank/DDBJ whole genome shotgun (WGS) entry which is preliminary data.</text>
</comment>
<organism evidence="1 2">
    <name type="scientific">Kaistia geumhonensis</name>
    <dbReference type="NCBI Taxonomy" id="410839"/>
    <lineage>
        <taxon>Bacteria</taxon>
        <taxon>Pseudomonadati</taxon>
        <taxon>Pseudomonadota</taxon>
        <taxon>Alphaproteobacteria</taxon>
        <taxon>Hyphomicrobiales</taxon>
        <taxon>Kaistiaceae</taxon>
        <taxon>Kaistia</taxon>
    </lineage>
</organism>